<dbReference type="SUPFAM" id="SSF51695">
    <property type="entry name" value="PLC-like phosphodiesterases"/>
    <property type="match status" value="1"/>
</dbReference>
<dbReference type="SMART" id="SM00148">
    <property type="entry name" value="PLCXc"/>
    <property type="match status" value="1"/>
</dbReference>
<keyword evidence="2" id="KW-0963">Cytoplasm</keyword>
<comment type="catalytic activity">
    <reaction evidence="5">
        <text>a 1,2-diacyl-sn-glycero-3-phospho-(1D-myo-inositol-4,5-bisphosphate) + H2O = 1D-myo-inositol 1,4,5-trisphosphate + a 1,2-diacyl-sn-glycerol + H(+)</text>
        <dbReference type="Rhea" id="RHEA:33179"/>
        <dbReference type="ChEBI" id="CHEBI:15377"/>
        <dbReference type="ChEBI" id="CHEBI:15378"/>
        <dbReference type="ChEBI" id="CHEBI:17815"/>
        <dbReference type="ChEBI" id="CHEBI:58456"/>
        <dbReference type="ChEBI" id="CHEBI:203600"/>
        <dbReference type="EC" id="3.1.4.11"/>
    </reaction>
</comment>
<keyword evidence="4" id="KW-0807">Transducer</keyword>
<dbReference type="InterPro" id="IPR035892">
    <property type="entry name" value="C2_domain_sf"/>
</dbReference>
<dbReference type="Pfam" id="PF00388">
    <property type="entry name" value="PI-PLC-X"/>
    <property type="match status" value="1"/>
</dbReference>
<reference evidence="11" key="1">
    <citation type="submission" date="2025-08" db="UniProtKB">
        <authorList>
            <consortium name="RefSeq"/>
        </authorList>
    </citation>
    <scope>IDENTIFICATION</scope>
    <source>
        <tissue evidence="11">Sperm</tissue>
    </source>
</reference>
<evidence type="ECO:0000256" key="6">
    <source>
        <dbReference type="SAM" id="MobiDB-lite"/>
    </source>
</evidence>
<dbReference type="SMART" id="SM00149">
    <property type="entry name" value="PLCYc"/>
    <property type="match status" value="1"/>
</dbReference>
<dbReference type="FunFam" id="3.20.20.190:FF:000001">
    <property type="entry name" value="Phosphoinositide phospholipase C"/>
    <property type="match status" value="1"/>
</dbReference>
<dbReference type="GO" id="GO:0032228">
    <property type="term" value="P:regulation of synaptic transmission, GABAergic"/>
    <property type="evidence" value="ECO:0007669"/>
    <property type="project" value="TreeGrafter"/>
</dbReference>
<feature type="region of interest" description="Disordered" evidence="6">
    <location>
        <begin position="640"/>
        <end position="682"/>
    </location>
</feature>
<dbReference type="PROSITE" id="PS50003">
    <property type="entry name" value="PH_DOMAIN"/>
    <property type="match status" value="1"/>
</dbReference>
<dbReference type="CDD" id="cd13364">
    <property type="entry name" value="PH_PLC_eta"/>
    <property type="match status" value="1"/>
</dbReference>
<protein>
    <recommendedName>
        <fullName evidence="5">Phosphoinositide phospholipase C</fullName>
        <ecNumber evidence="5">3.1.4.11</ecNumber>
    </recommendedName>
</protein>
<organism evidence="10 11">
    <name type="scientific">Petromyzon marinus</name>
    <name type="common">Sea lamprey</name>
    <dbReference type="NCBI Taxonomy" id="7757"/>
    <lineage>
        <taxon>Eukaryota</taxon>
        <taxon>Metazoa</taxon>
        <taxon>Chordata</taxon>
        <taxon>Craniata</taxon>
        <taxon>Vertebrata</taxon>
        <taxon>Cyclostomata</taxon>
        <taxon>Hyperoartia</taxon>
        <taxon>Petromyzontiformes</taxon>
        <taxon>Petromyzontidae</taxon>
        <taxon>Petromyzon</taxon>
    </lineage>
</organism>
<dbReference type="Gene3D" id="2.30.29.30">
    <property type="entry name" value="Pleckstrin-homology domain (PH domain)/Phosphotyrosine-binding domain (PTB)"/>
    <property type="match status" value="1"/>
</dbReference>
<evidence type="ECO:0000256" key="4">
    <source>
        <dbReference type="ARBA" id="ARBA00023224"/>
    </source>
</evidence>
<name>A0AAJ7WSA8_PETMA</name>
<dbReference type="Pfam" id="PF09279">
    <property type="entry name" value="EF-hand_like"/>
    <property type="match status" value="1"/>
</dbReference>
<gene>
    <name evidence="11" type="primary">LOC116940780</name>
</gene>
<dbReference type="Pfam" id="PF00168">
    <property type="entry name" value="C2"/>
    <property type="match status" value="1"/>
</dbReference>
<feature type="domain" description="PH" evidence="7">
    <location>
        <begin position="695"/>
        <end position="805"/>
    </location>
</feature>
<dbReference type="Gene3D" id="1.10.238.10">
    <property type="entry name" value="EF-hand"/>
    <property type="match status" value="1"/>
</dbReference>
<dbReference type="RefSeq" id="XP_032806858.1">
    <property type="nucleotide sequence ID" value="XM_032950967.1"/>
</dbReference>
<dbReference type="CDD" id="cd16206">
    <property type="entry name" value="EFh_PRIP"/>
    <property type="match status" value="1"/>
</dbReference>
<dbReference type="GO" id="GO:0051209">
    <property type="term" value="P:release of sequestered calcium ion into cytosol"/>
    <property type="evidence" value="ECO:0007669"/>
    <property type="project" value="TreeGrafter"/>
</dbReference>
<dbReference type="Pfam" id="PF00387">
    <property type="entry name" value="PI-PLC-Y"/>
    <property type="match status" value="1"/>
</dbReference>
<dbReference type="Gene3D" id="3.20.20.190">
    <property type="entry name" value="Phosphatidylinositol (PI) phosphodiesterase"/>
    <property type="match status" value="1"/>
</dbReference>
<dbReference type="Gene3D" id="2.60.40.150">
    <property type="entry name" value="C2 domain"/>
    <property type="match status" value="1"/>
</dbReference>
<feature type="compositionally biased region" description="Low complexity" evidence="6">
    <location>
        <begin position="52"/>
        <end position="64"/>
    </location>
</feature>
<dbReference type="Proteomes" id="UP001318040">
    <property type="component" value="Chromosome 10"/>
</dbReference>
<dbReference type="SUPFAM" id="SSF50729">
    <property type="entry name" value="PH domain-like"/>
    <property type="match status" value="1"/>
</dbReference>
<comment type="subcellular location">
    <subcellularLocation>
        <location evidence="1">Cytoplasm</location>
    </subcellularLocation>
</comment>
<dbReference type="SUPFAM" id="SSF47473">
    <property type="entry name" value="EF-hand"/>
    <property type="match status" value="1"/>
</dbReference>
<feature type="domain" description="C2" evidence="8">
    <location>
        <begin position="1280"/>
        <end position="1414"/>
    </location>
</feature>
<dbReference type="FunFam" id="2.60.40.150:FF:000017">
    <property type="entry name" value="Phosphoinositide phospholipase C"/>
    <property type="match status" value="1"/>
</dbReference>
<evidence type="ECO:0000313" key="11">
    <source>
        <dbReference type="RefSeq" id="XP_032806858.1"/>
    </source>
</evidence>
<dbReference type="InterPro" id="IPR001192">
    <property type="entry name" value="PI-PLC_fam"/>
</dbReference>
<dbReference type="PROSITE" id="PS50004">
    <property type="entry name" value="C2"/>
    <property type="match status" value="1"/>
</dbReference>
<dbReference type="GO" id="GO:0046488">
    <property type="term" value="P:phosphatidylinositol metabolic process"/>
    <property type="evidence" value="ECO:0007669"/>
    <property type="project" value="TreeGrafter"/>
</dbReference>
<dbReference type="PROSITE" id="PS50008">
    <property type="entry name" value="PIPLC_Y_DOMAIN"/>
    <property type="match status" value="1"/>
</dbReference>
<keyword evidence="3" id="KW-0597">Phosphoprotein</keyword>
<evidence type="ECO:0000259" key="7">
    <source>
        <dbReference type="PROSITE" id="PS50003"/>
    </source>
</evidence>
<evidence type="ECO:0000256" key="5">
    <source>
        <dbReference type="RuleBase" id="RU361133"/>
    </source>
</evidence>
<dbReference type="FunFam" id="2.30.29.30:FF:000025">
    <property type="entry name" value="Phosphoinositide phospholipase C"/>
    <property type="match status" value="1"/>
</dbReference>
<dbReference type="GO" id="GO:0004435">
    <property type="term" value="F:phosphatidylinositol-4,5-bisphosphate phospholipase C activity"/>
    <property type="evidence" value="ECO:0007669"/>
    <property type="project" value="UniProtKB-EC"/>
</dbReference>
<evidence type="ECO:0000256" key="1">
    <source>
        <dbReference type="ARBA" id="ARBA00004496"/>
    </source>
</evidence>
<feature type="region of interest" description="Disordered" evidence="6">
    <location>
        <begin position="1"/>
        <end position="66"/>
    </location>
</feature>
<evidence type="ECO:0000259" key="8">
    <source>
        <dbReference type="PROSITE" id="PS50004"/>
    </source>
</evidence>
<dbReference type="InterPro" id="IPR001711">
    <property type="entry name" value="PLipase_C_Pinositol-sp_Y"/>
</dbReference>
<dbReference type="InterPro" id="IPR001849">
    <property type="entry name" value="PH_domain"/>
</dbReference>
<dbReference type="GO" id="GO:0005737">
    <property type="term" value="C:cytoplasm"/>
    <property type="evidence" value="ECO:0007669"/>
    <property type="project" value="UniProtKB-SubCell"/>
</dbReference>
<dbReference type="InterPro" id="IPR015359">
    <property type="entry name" value="PLC_EF-hand-like"/>
</dbReference>
<evidence type="ECO:0000256" key="2">
    <source>
        <dbReference type="ARBA" id="ARBA00022490"/>
    </source>
</evidence>
<dbReference type="PANTHER" id="PTHR10336">
    <property type="entry name" value="PHOSPHOINOSITIDE-SPECIFIC PHOSPHOLIPASE C FAMILY PROTEIN"/>
    <property type="match status" value="1"/>
</dbReference>
<evidence type="ECO:0000256" key="3">
    <source>
        <dbReference type="ARBA" id="ARBA00022553"/>
    </source>
</evidence>
<evidence type="ECO:0000313" key="10">
    <source>
        <dbReference type="Proteomes" id="UP001318040"/>
    </source>
</evidence>
<feature type="domain" description="PI-PLC Y-box" evidence="9">
    <location>
        <begin position="1169"/>
        <end position="1285"/>
    </location>
</feature>
<dbReference type="InterPro" id="IPR011992">
    <property type="entry name" value="EF-hand-dom_pair"/>
</dbReference>
<dbReference type="GO" id="GO:0016042">
    <property type="term" value="P:lipid catabolic process"/>
    <property type="evidence" value="ECO:0007669"/>
    <property type="project" value="UniProtKB-KW"/>
</dbReference>
<feature type="compositionally biased region" description="Basic and acidic residues" evidence="6">
    <location>
        <begin position="663"/>
        <end position="674"/>
    </location>
</feature>
<evidence type="ECO:0000259" key="9">
    <source>
        <dbReference type="PROSITE" id="PS50008"/>
    </source>
</evidence>
<accession>A0AAJ7WSA8</accession>
<feature type="region of interest" description="Disordered" evidence="6">
    <location>
        <begin position="177"/>
        <end position="405"/>
    </location>
</feature>
<dbReference type="InterPro" id="IPR017946">
    <property type="entry name" value="PLC-like_Pdiesterase_TIM-brl"/>
</dbReference>
<dbReference type="CDD" id="cd00275">
    <property type="entry name" value="C2_PLC_like"/>
    <property type="match status" value="1"/>
</dbReference>
<dbReference type="PANTHER" id="PTHR10336:SF196">
    <property type="entry name" value="PHOSPHOINOSITIDE PHOSPHOLIPASE C"/>
    <property type="match status" value="1"/>
</dbReference>
<sequence>MAAAASSGGRDLHTARLEESGIAAKGAAARERSGPAMAGEAVTNGRCGLRDGAAAPAQGRPAAGGTVGQQLLQLDTRGQQHSPVPRMGQLQHIPVPGMGQQHRPVPDMGQQRNPVLAMEQQPHSPVPEIGQQQSPSFRMGHEQDPGLLAMRRQHSPAPGMRQLYSSVPGIGQLHSPAPGMRQHSPAPAMGQLHSPSPGMRQQHSPIPGMGQQHSPIPGMGQPHSPVPAMGQQYSPIPAMGQLHSPGPGMGQPHSPIPGMGQLHSPIPGMGQPHSPIPGMGQPHSPIPGMGQQHSPIPAMGQPHSQVPAMGQPHSPIPGMGQQHSPVPAMGQQHSPIPAIGQQHSLVPGMGQPHSPAPGMGQPHSPVPAMGQQHSPAPGMGQLHSPVPGMGHRHSPSYRMGQDQEQSLSLGTGLQHIPVPEIGQGLQVSPIFVPGLRQTASPVLGAGKRQPPSPIFGTSQGQQSSAFFVTGLAQHTDPRFGATQGQRGNRGHELGVEMPGEVVGGLGRSSQAGPVPFAGVEQQQLSQVYVQVAGQLRPDAVLEPDRKPQANPGMGLASGQQMVPTMGFGLGQQSSSVVDQGSGHQANNSTLATALREQPSPLFEQGLGQPYGSVVGPALGPEQLLHGQPGSQHRRAVAEPGTMGAVGTPHGRRTLPRKASIIKDTSRQKQPERKKTVSFSSMPTEKKISSAGDCVSLMQEGSELKKVRSNSRIYQRLFLLESDLQHLRWEPSKKDLDKARLEVRSIKEVRAGKNTDIFRSNGISEQVSEDCAFSIIYGESYESLDLVANSADVASAWVTGLRYLLSCSGRQDISASIHFGQNSLRSCWLQAEFKCTVTEDAGYLSEAGAVELIHKLHPGLRNSYVKLKLKEVLKNNDRPDDIIGLTVANFIDVFNVLATRPEVYFLLVQFSSNKEYLDVKDLSLFLDTEQGMAQVSEEVSLDIIRRYEPSQEGRAAGCLGIDGFTRYLLSPECHVFDPDHRHVCQDMTQPLSHYYVHASHNTYLVEDQFRGPSDVGGFIRALRLGCRSVELDVWDGPEKEPLVFNGHTMTSPITFRAALDAIGKHAFAVSEYPLVLCLETHCCPAQQRTMVRHIKEVLKEKLYTEPAVASCAHLPSPESLRGRILIKGRKLPPTCQECEGDVSEEDEAAQIGQQHCEPEQARRLTLTRELSDLASLCQSVRFRDFDVALQSQKYWEISSFSELQAGRLISERSEDFLSYNKRFLSRVYPSPMRLDSSNVNPLDFWKCGCQLVGLNLQTPGLMLDLNVGWFQQNGGCGYVLRPAIMREAVSYFRANTHESFPGLCPQMLHLRIISGQNLPKPKGSGAKGEVLDPYVAAEIHGIPADCAEQRTKTVYHDGDHPIFEESFEFQLHLPELALLRLVVLDDDYIGDEFIGQYTIPLECLQPGYRHVPLLSLTGELLTHASIFIHVAVTNRRGGGKPPKRGLSVMRGRRTHKYVTMRTVGIKVVDEVFRVATQPLRDAADLRENSQVAVLAFKEVCGLPPVANLAQCMLVLCSRLLNTDGTPQVGLVLRDQMPCLDVQGALPDVLKKGVVLYDTMIQELRTLVESADAIHGKITQCQKSGLELHEDLSSLGTREGLKGRKLAKAIESFTWNVTLLKGQADLLRQAKGECIENIRQVHNAAISCGLDKNAGIAAVSEIGSTKKEERPLLTGLQQQPQEERTFSTPVPRQQGTLVTTITGITATEAAASTHALNKPKSCSPSLARDDRACFQVDRASPDIGSTFASASASTSLCPESSAPQQLQETSYRNSTVSVSFNDGFPTEPSIVQQGVTVDSLAKINNSICIGSFLTQTPVEHGSSIERALLADSGSFEMSRQIHCPSVLGSFPDRALYDSLEVNREITEKLNLDNL</sequence>
<dbReference type="InterPro" id="IPR011993">
    <property type="entry name" value="PH-like_dom_sf"/>
</dbReference>
<dbReference type="SUPFAM" id="SSF49562">
    <property type="entry name" value="C2 domain (Calcium/lipid-binding domain, CaLB)"/>
    <property type="match status" value="1"/>
</dbReference>
<dbReference type="GO" id="GO:0007214">
    <property type="term" value="P:gamma-aminobutyric acid signaling pathway"/>
    <property type="evidence" value="ECO:0007669"/>
    <property type="project" value="TreeGrafter"/>
</dbReference>
<keyword evidence="10" id="KW-1185">Reference proteome</keyword>
<dbReference type="EC" id="3.1.4.11" evidence="5"/>
<keyword evidence="5" id="KW-0443">Lipid metabolism</keyword>
<dbReference type="PROSITE" id="PS50007">
    <property type="entry name" value="PIPLC_X_DOMAIN"/>
    <property type="match status" value="1"/>
</dbReference>
<feature type="compositionally biased region" description="Basic and acidic residues" evidence="6">
    <location>
        <begin position="10"/>
        <end position="19"/>
    </location>
</feature>
<keyword evidence="5" id="KW-0378">Hydrolase</keyword>
<dbReference type="InterPro" id="IPR000909">
    <property type="entry name" value="PLipase_C_PInositol-sp_X_dom"/>
</dbReference>
<dbReference type="KEGG" id="pmrn:116940780"/>
<dbReference type="GO" id="GO:0048015">
    <property type="term" value="P:phosphatidylinositol-mediated signaling"/>
    <property type="evidence" value="ECO:0007669"/>
    <property type="project" value="TreeGrafter"/>
</dbReference>
<dbReference type="FunFam" id="1.10.238.10:FF:000005">
    <property type="entry name" value="Phosphoinositide phospholipase C"/>
    <property type="match status" value="1"/>
</dbReference>
<proteinExistence type="predicted"/>
<dbReference type="SMART" id="SM00239">
    <property type="entry name" value="C2"/>
    <property type="match status" value="1"/>
</dbReference>
<keyword evidence="5" id="KW-0442">Lipid degradation</keyword>
<dbReference type="Pfam" id="PF16457">
    <property type="entry name" value="PH_12"/>
    <property type="match status" value="1"/>
</dbReference>
<dbReference type="PRINTS" id="PR00390">
    <property type="entry name" value="PHPHLIPASEC"/>
</dbReference>
<dbReference type="InterPro" id="IPR000008">
    <property type="entry name" value="C2_dom"/>
</dbReference>